<gene>
    <name evidence="1" type="ORF">RJJ65_39225</name>
</gene>
<comment type="caution">
    <text evidence="1">The sequence shown here is derived from an EMBL/GenBank/DDBJ whole genome shotgun (WGS) entry which is preliminary data.</text>
</comment>
<dbReference type="RefSeq" id="WP_310866606.1">
    <property type="nucleotide sequence ID" value="NZ_JAVLSF010000967.1"/>
</dbReference>
<proteinExistence type="predicted"/>
<feature type="non-terminal residue" evidence="1">
    <location>
        <position position="117"/>
    </location>
</feature>
<reference evidence="1" key="1">
    <citation type="submission" date="2023-04" db="EMBL/GenBank/DDBJ databases">
        <title>Genomic characterization of faba bean (Vicia faba) microsymbionts in Mexican soils.</title>
        <authorList>
            <person name="Rivera Orduna F.N."/>
            <person name="Guevara-Luna J."/>
            <person name="Yan J."/>
            <person name="Arroyo-Herrera I."/>
            <person name="Li Y."/>
            <person name="Vasquez-Murrieta M.S."/>
            <person name="Wang E.T."/>
        </authorList>
    </citation>
    <scope>NUCLEOTIDE SEQUENCE</scope>
    <source>
        <strain evidence="1">CH26</strain>
    </source>
</reference>
<evidence type="ECO:0000313" key="2">
    <source>
        <dbReference type="Proteomes" id="UP001268610"/>
    </source>
</evidence>
<evidence type="ECO:0000313" key="1">
    <source>
        <dbReference type="EMBL" id="MDR9778578.1"/>
    </source>
</evidence>
<sequence length="117" mass="13084">MSKLTTPLSQSSLSEDELSDLILSVFAKVNPSGYKTAAEFQDHGDTVSGLPTLDIYEDIGASYMIFCAAQCGSLYEGYQQYIYDIYGYTETDYPEDTKFQKVDELIKEIYIALVSVN</sequence>
<dbReference type="AlphaFoldDB" id="A0AAJ2LQY9"/>
<accession>A0AAJ2LQY9</accession>
<dbReference type="EMBL" id="JAVLSF010000967">
    <property type="protein sequence ID" value="MDR9778578.1"/>
    <property type="molecule type" value="Genomic_DNA"/>
</dbReference>
<protein>
    <submittedName>
        <fullName evidence="1">Uncharacterized protein</fullName>
    </submittedName>
</protein>
<name>A0AAJ2LQY9_9HYPH</name>
<organism evidence="1 2">
    <name type="scientific">Rhizobium hidalgonense</name>
    <dbReference type="NCBI Taxonomy" id="1538159"/>
    <lineage>
        <taxon>Bacteria</taxon>
        <taxon>Pseudomonadati</taxon>
        <taxon>Pseudomonadota</taxon>
        <taxon>Alphaproteobacteria</taxon>
        <taxon>Hyphomicrobiales</taxon>
        <taxon>Rhizobiaceae</taxon>
        <taxon>Rhizobium/Agrobacterium group</taxon>
        <taxon>Rhizobium</taxon>
    </lineage>
</organism>
<dbReference type="Proteomes" id="UP001268610">
    <property type="component" value="Unassembled WGS sequence"/>
</dbReference>